<dbReference type="RefSeq" id="WP_257891556.1">
    <property type="nucleotide sequence ID" value="NZ_JAIMBW010000001.1"/>
</dbReference>
<dbReference type="SUPFAM" id="SSF55961">
    <property type="entry name" value="Bet v1-like"/>
    <property type="match status" value="1"/>
</dbReference>
<gene>
    <name evidence="3" type="ORF">KUL25_02885</name>
</gene>
<dbReference type="Gene3D" id="3.30.530.20">
    <property type="match status" value="1"/>
</dbReference>
<dbReference type="InterPro" id="IPR023393">
    <property type="entry name" value="START-like_dom_sf"/>
</dbReference>
<dbReference type="Proteomes" id="UP000693972">
    <property type="component" value="Unassembled WGS sequence"/>
</dbReference>
<evidence type="ECO:0000259" key="2">
    <source>
        <dbReference type="Pfam" id="PF08327"/>
    </source>
</evidence>
<dbReference type="InterPro" id="IPR013538">
    <property type="entry name" value="ASHA1/2-like_C"/>
</dbReference>
<protein>
    <submittedName>
        <fullName evidence="3">SRPBCC domain-containing protein</fullName>
    </submittedName>
</protein>
<accession>A0A975TVM4</accession>
<dbReference type="Pfam" id="PF08327">
    <property type="entry name" value="AHSA1"/>
    <property type="match status" value="1"/>
</dbReference>
<evidence type="ECO:0000256" key="1">
    <source>
        <dbReference type="ARBA" id="ARBA00006817"/>
    </source>
</evidence>
<name>A0A975TVM4_9RHOB</name>
<sequence length="166" mass="18275">MPTPAQAYLVGDRSIRIARSFDAPRHVIWQAFTDRTILAQWLLGPPGWAMDLCEIALQPGGGYHWRWRCAETDQTVGFKGTYSVVEPGLRLIDKQVFDLGARDGLAAPAATKNVAVFRDDGAGCRVTTTIRYPYAGMRDHVVGQGLCDGVEASYQCLDRMLMRAAA</sequence>
<evidence type="ECO:0000313" key="3">
    <source>
        <dbReference type="EMBL" id="QXL88488.1"/>
    </source>
</evidence>
<dbReference type="EMBL" id="CP078073">
    <property type="protein sequence ID" value="QXL88488.1"/>
    <property type="molecule type" value="Genomic_DNA"/>
</dbReference>
<reference evidence="3 4" key="1">
    <citation type="submission" date="2021-07" db="EMBL/GenBank/DDBJ databases">
        <title>Karlodiniumbacter phycospheric gen. nov., sp. nov., a phycosphere bacterium isolated from karlodinium veneficum.</title>
        <authorList>
            <person name="Peng Y."/>
            <person name="Jiang L."/>
            <person name="Lee J."/>
        </authorList>
    </citation>
    <scope>NUCLEOTIDE SEQUENCE</scope>
    <source>
        <strain evidence="3 4">N5</strain>
    </source>
</reference>
<proteinExistence type="inferred from homology"/>
<keyword evidence="4" id="KW-1185">Reference proteome</keyword>
<comment type="similarity">
    <text evidence="1">Belongs to the AHA1 family.</text>
</comment>
<feature type="domain" description="Activator of Hsp90 ATPase homologue 1/2-like C-terminal" evidence="2">
    <location>
        <begin position="22"/>
        <end position="130"/>
    </location>
</feature>
<evidence type="ECO:0000313" key="4">
    <source>
        <dbReference type="Proteomes" id="UP000693972"/>
    </source>
</evidence>
<organism evidence="3">
    <name type="scientific">Gymnodinialimonas phycosphaerae</name>
    <dbReference type="NCBI Taxonomy" id="2841589"/>
    <lineage>
        <taxon>Bacteria</taxon>
        <taxon>Pseudomonadati</taxon>
        <taxon>Pseudomonadota</taxon>
        <taxon>Alphaproteobacteria</taxon>
        <taxon>Rhodobacterales</taxon>
        <taxon>Paracoccaceae</taxon>
        <taxon>Gymnodinialimonas</taxon>
    </lineage>
</organism>
<dbReference type="EMBL" id="JAIMBW010000001">
    <property type="protein sequence ID" value="MBY4891707.1"/>
    <property type="molecule type" value="Genomic_DNA"/>
</dbReference>
<dbReference type="AlphaFoldDB" id="A0A975TVM4"/>